<dbReference type="Proteomes" id="UP000287166">
    <property type="component" value="Unassembled WGS sequence"/>
</dbReference>
<dbReference type="GeneID" id="38774693"/>
<dbReference type="Gene3D" id="1.20.1540.10">
    <property type="entry name" value="Rhomboid-like"/>
    <property type="match status" value="1"/>
</dbReference>
<keyword evidence="4 10" id="KW-0645">Protease</keyword>
<dbReference type="GO" id="GO:0016020">
    <property type="term" value="C:membrane"/>
    <property type="evidence" value="ECO:0007669"/>
    <property type="project" value="UniProtKB-SubCell"/>
</dbReference>
<gene>
    <name evidence="13" type="ORF">SCP_0106580</name>
</gene>
<feature type="compositionally biased region" description="Polar residues" evidence="11">
    <location>
        <begin position="29"/>
        <end position="42"/>
    </location>
</feature>
<feature type="transmembrane region" description="Helical" evidence="10">
    <location>
        <begin position="249"/>
        <end position="268"/>
    </location>
</feature>
<name>A0A401G6I2_9APHY</name>
<evidence type="ECO:0000256" key="2">
    <source>
        <dbReference type="ARBA" id="ARBA00004141"/>
    </source>
</evidence>
<dbReference type="RefSeq" id="XP_027608689.1">
    <property type="nucleotide sequence ID" value="XM_027752888.1"/>
</dbReference>
<evidence type="ECO:0000256" key="6">
    <source>
        <dbReference type="ARBA" id="ARBA00022801"/>
    </source>
</evidence>
<feature type="region of interest" description="Disordered" evidence="11">
    <location>
        <begin position="1"/>
        <end position="82"/>
    </location>
</feature>
<evidence type="ECO:0000256" key="8">
    <source>
        <dbReference type="ARBA" id="ARBA00022989"/>
    </source>
</evidence>
<dbReference type="STRING" id="139825.A0A401G6I2"/>
<evidence type="ECO:0000313" key="13">
    <source>
        <dbReference type="EMBL" id="GBE77776.1"/>
    </source>
</evidence>
<dbReference type="GO" id="GO:0004252">
    <property type="term" value="F:serine-type endopeptidase activity"/>
    <property type="evidence" value="ECO:0007669"/>
    <property type="project" value="InterPro"/>
</dbReference>
<feature type="compositionally biased region" description="Basic and acidic residues" evidence="11">
    <location>
        <begin position="1"/>
        <end position="11"/>
    </location>
</feature>
<feature type="domain" description="Peptidase S54 rhomboid" evidence="12">
    <location>
        <begin position="244"/>
        <end position="381"/>
    </location>
</feature>
<dbReference type="Pfam" id="PF01694">
    <property type="entry name" value="Rhomboid"/>
    <property type="match status" value="1"/>
</dbReference>
<comment type="subcellular location">
    <subcellularLocation>
        <location evidence="2 10">Membrane</location>
        <topology evidence="2 10">Multi-pass membrane protein</topology>
    </subcellularLocation>
</comment>
<dbReference type="InParanoid" id="A0A401G6I2"/>
<proteinExistence type="inferred from homology"/>
<protein>
    <recommendedName>
        <fullName evidence="10">Rhomboid-type serine protease</fullName>
        <ecNumber evidence="10">3.4.21.105</ecNumber>
    </recommendedName>
</protein>
<evidence type="ECO:0000259" key="12">
    <source>
        <dbReference type="Pfam" id="PF01694"/>
    </source>
</evidence>
<feature type="transmembrane region" description="Helical" evidence="10">
    <location>
        <begin position="311"/>
        <end position="330"/>
    </location>
</feature>
<comment type="function">
    <text evidence="10">Serine protease involved in intramembrane proteolysis.</text>
</comment>
<keyword evidence="7 10" id="KW-0720">Serine protease</keyword>
<evidence type="ECO:0000256" key="3">
    <source>
        <dbReference type="ARBA" id="ARBA00009045"/>
    </source>
</evidence>
<reference evidence="13 14" key="1">
    <citation type="journal article" date="2018" name="Sci. Rep.">
        <title>Genome sequence of the cauliflower mushroom Sparassis crispa (Hanabiratake) and its association with beneficial usage.</title>
        <authorList>
            <person name="Kiyama R."/>
            <person name="Furutani Y."/>
            <person name="Kawaguchi K."/>
            <person name="Nakanishi T."/>
        </authorList>
    </citation>
    <scope>NUCLEOTIDE SEQUENCE [LARGE SCALE GENOMIC DNA]</scope>
</reference>
<feature type="transmembrane region" description="Helical" evidence="10">
    <location>
        <begin position="367"/>
        <end position="388"/>
    </location>
</feature>
<dbReference type="PANTHER" id="PTHR22936">
    <property type="entry name" value="RHOMBOID-RELATED"/>
    <property type="match status" value="1"/>
</dbReference>
<keyword evidence="14" id="KW-1185">Reference proteome</keyword>
<dbReference type="OrthoDB" id="2146116at2759"/>
<dbReference type="AlphaFoldDB" id="A0A401G6I2"/>
<feature type="transmembrane region" description="Helical" evidence="10">
    <location>
        <begin position="280"/>
        <end position="299"/>
    </location>
</feature>
<organism evidence="13 14">
    <name type="scientific">Sparassis crispa</name>
    <dbReference type="NCBI Taxonomy" id="139825"/>
    <lineage>
        <taxon>Eukaryota</taxon>
        <taxon>Fungi</taxon>
        <taxon>Dikarya</taxon>
        <taxon>Basidiomycota</taxon>
        <taxon>Agaricomycotina</taxon>
        <taxon>Agaricomycetes</taxon>
        <taxon>Polyporales</taxon>
        <taxon>Sparassidaceae</taxon>
        <taxon>Sparassis</taxon>
    </lineage>
</organism>
<dbReference type="InterPro" id="IPR002610">
    <property type="entry name" value="Peptidase_S54_rhomboid-like"/>
</dbReference>
<dbReference type="GO" id="GO:0006508">
    <property type="term" value="P:proteolysis"/>
    <property type="evidence" value="ECO:0007669"/>
    <property type="project" value="UniProtKB-KW"/>
</dbReference>
<dbReference type="InterPro" id="IPR022764">
    <property type="entry name" value="Peptidase_S54_rhomboid_dom"/>
</dbReference>
<evidence type="ECO:0000256" key="9">
    <source>
        <dbReference type="ARBA" id="ARBA00023136"/>
    </source>
</evidence>
<evidence type="ECO:0000256" key="5">
    <source>
        <dbReference type="ARBA" id="ARBA00022692"/>
    </source>
</evidence>
<keyword evidence="6 10" id="KW-0378">Hydrolase</keyword>
<sequence length="455" mass="49943">MSSEDAPHDLPDYATSGPNASLTHHPHSRSASTTHLLQPSEQDIQKSLEPSVNGYDPAYRYTSYTDNPEYGPGQSTETFKEEKPVPLVKTVAFQDLEYAEPFDAGRSHFQSEKPPTMFERYLGKYPLEQRIADKQRGVGIQKYPIVVWLLSIAMLGVLVYELVVNGKAQGTPVSFKPVVNPMLGPSEYALINLGARFPPCMKLVQGVPLTTQFPCLNDTANPPDRICPLENICGFGGFHDKAPDQSFRFVTPVFLHAGIVHYALNMLAQLTVSAQVEREMGSITFIVLYFAAGIFGNVLGGNFALVGAPSVGASGAIFGTTAVAWVDLLAHWKYQYRPVRKLMFMIVELIIGIGLGFIPYVDNFAHLGGLLMGLLVGMVFYPIISATVRHRTIVWCFRVAAIPLAIVLFVVLIRNFYTSNPYAACSWCRYLSCIPTSANNHCQGTGLSMTSSSSV</sequence>
<keyword evidence="9 10" id="KW-0472">Membrane</keyword>
<keyword evidence="5 10" id="KW-0812">Transmembrane</keyword>
<dbReference type="EMBL" id="BFAD01000001">
    <property type="protein sequence ID" value="GBE77776.1"/>
    <property type="molecule type" value="Genomic_DNA"/>
</dbReference>
<comment type="caution">
    <text evidence="13">The sequence shown here is derived from an EMBL/GenBank/DDBJ whole genome shotgun (WGS) entry which is preliminary data.</text>
</comment>
<dbReference type="SUPFAM" id="SSF144091">
    <property type="entry name" value="Rhomboid-like"/>
    <property type="match status" value="1"/>
</dbReference>
<dbReference type="EC" id="3.4.21.105" evidence="10"/>
<evidence type="ECO:0000313" key="14">
    <source>
        <dbReference type="Proteomes" id="UP000287166"/>
    </source>
</evidence>
<evidence type="ECO:0000256" key="7">
    <source>
        <dbReference type="ARBA" id="ARBA00022825"/>
    </source>
</evidence>
<feature type="transmembrane region" description="Helical" evidence="10">
    <location>
        <begin position="342"/>
        <end position="361"/>
    </location>
</feature>
<accession>A0A401G6I2</accession>
<comment type="catalytic activity">
    <reaction evidence="1 10">
        <text>Cleaves type-1 transmembrane domains using a catalytic dyad composed of serine and histidine that are contributed by different transmembrane domains.</text>
        <dbReference type="EC" id="3.4.21.105"/>
    </reaction>
</comment>
<evidence type="ECO:0000256" key="11">
    <source>
        <dbReference type="SAM" id="MobiDB-lite"/>
    </source>
</evidence>
<feature type="transmembrane region" description="Helical" evidence="10">
    <location>
        <begin position="395"/>
        <end position="417"/>
    </location>
</feature>
<keyword evidence="8 10" id="KW-1133">Transmembrane helix</keyword>
<dbReference type="InterPro" id="IPR035952">
    <property type="entry name" value="Rhomboid-like_sf"/>
</dbReference>
<feature type="transmembrane region" description="Helical" evidence="10">
    <location>
        <begin position="143"/>
        <end position="163"/>
    </location>
</feature>
<evidence type="ECO:0000256" key="10">
    <source>
        <dbReference type="RuleBase" id="RU362115"/>
    </source>
</evidence>
<comment type="similarity">
    <text evidence="3 10">Belongs to the peptidase S54 family.</text>
</comment>
<dbReference type="PANTHER" id="PTHR22936:SF69">
    <property type="entry name" value="RHOMBOID-LIKE PROTEIN"/>
    <property type="match status" value="1"/>
</dbReference>
<evidence type="ECO:0000256" key="1">
    <source>
        <dbReference type="ARBA" id="ARBA00000156"/>
    </source>
</evidence>
<evidence type="ECO:0000256" key="4">
    <source>
        <dbReference type="ARBA" id="ARBA00022670"/>
    </source>
</evidence>